<feature type="compositionally biased region" description="Basic residues" evidence="1">
    <location>
        <begin position="43"/>
        <end position="54"/>
    </location>
</feature>
<accession>A0A4C1XJY5</accession>
<gene>
    <name evidence="2" type="ORF">EVAR_46458_1</name>
</gene>
<evidence type="ECO:0000313" key="2">
    <source>
        <dbReference type="EMBL" id="GBP62619.1"/>
    </source>
</evidence>
<sequence>MPNFKILGRLEVPFRGSVLVNRVRINSHHGVAIGGPLLSRALSPRRSRTPHRLRPPPSDTMVNNKTLRLITIEMEKFYEPITGDDNAISEFDRRNLEVPSAGRRRRTPAAVDLIL</sequence>
<feature type="region of interest" description="Disordered" evidence="1">
    <location>
        <begin position="41"/>
        <end position="62"/>
    </location>
</feature>
<dbReference type="Proteomes" id="UP000299102">
    <property type="component" value="Unassembled WGS sequence"/>
</dbReference>
<protein>
    <submittedName>
        <fullName evidence="2">Uncharacterized protein</fullName>
    </submittedName>
</protein>
<reference evidence="2 3" key="1">
    <citation type="journal article" date="2019" name="Commun. Biol.">
        <title>The bagworm genome reveals a unique fibroin gene that provides high tensile strength.</title>
        <authorList>
            <person name="Kono N."/>
            <person name="Nakamura H."/>
            <person name="Ohtoshi R."/>
            <person name="Tomita M."/>
            <person name="Numata K."/>
            <person name="Arakawa K."/>
        </authorList>
    </citation>
    <scope>NUCLEOTIDE SEQUENCE [LARGE SCALE GENOMIC DNA]</scope>
</reference>
<proteinExistence type="predicted"/>
<name>A0A4C1XJY5_EUMVA</name>
<organism evidence="2 3">
    <name type="scientific">Eumeta variegata</name>
    <name type="common">Bagworm moth</name>
    <name type="synonym">Eumeta japonica</name>
    <dbReference type="NCBI Taxonomy" id="151549"/>
    <lineage>
        <taxon>Eukaryota</taxon>
        <taxon>Metazoa</taxon>
        <taxon>Ecdysozoa</taxon>
        <taxon>Arthropoda</taxon>
        <taxon>Hexapoda</taxon>
        <taxon>Insecta</taxon>
        <taxon>Pterygota</taxon>
        <taxon>Neoptera</taxon>
        <taxon>Endopterygota</taxon>
        <taxon>Lepidoptera</taxon>
        <taxon>Glossata</taxon>
        <taxon>Ditrysia</taxon>
        <taxon>Tineoidea</taxon>
        <taxon>Psychidae</taxon>
        <taxon>Oiketicinae</taxon>
        <taxon>Eumeta</taxon>
    </lineage>
</organism>
<evidence type="ECO:0000256" key="1">
    <source>
        <dbReference type="SAM" id="MobiDB-lite"/>
    </source>
</evidence>
<keyword evidence="3" id="KW-1185">Reference proteome</keyword>
<dbReference type="AlphaFoldDB" id="A0A4C1XJY5"/>
<comment type="caution">
    <text evidence="2">The sequence shown here is derived from an EMBL/GenBank/DDBJ whole genome shotgun (WGS) entry which is preliminary data.</text>
</comment>
<evidence type="ECO:0000313" key="3">
    <source>
        <dbReference type="Proteomes" id="UP000299102"/>
    </source>
</evidence>
<dbReference type="EMBL" id="BGZK01000845">
    <property type="protein sequence ID" value="GBP62619.1"/>
    <property type="molecule type" value="Genomic_DNA"/>
</dbReference>